<keyword evidence="1" id="KW-0812">Transmembrane</keyword>
<dbReference type="RefSeq" id="WP_100349320.1">
    <property type="nucleotide sequence ID" value="NZ_PGTZ01000007.1"/>
</dbReference>
<evidence type="ECO:0000256" key="1">
    <source>
        <dbReference type="SAM" id="Phobius"/>
    </source>
</evidence>
<dbReference type="EMBL" id="PGTZ01000007">
    <property type="protein sequence ID" value="PJI93662.1"/>
    <property type="molecule type" value="Genomic_DNA"/>
</dbReference>
<sequence length="157" mass="16795">MKTTTPHGATVRVRRRLLPWRRRVRKTDRFDGLPDLADLFSGADDLIGGVIGAVLLVIAVVLILPVLIFALVVVGEVLLLLLLLPLFLLARVALKKPWIVEVTIGGAVVHSEAVVGWRAAGARARQLVKIVSVGAPLVDAWTVDAPPADVSSAPTPR</sequence>
<keyword evidence="3" id="KW-1185">Reference proteome</keyword>
<organism evidence="2 3">
    <name type="scientific">Luteimicrobium subarcticum</name>
    <dbReference type="NCBI Taxonomy" id="620910"/>
    <lineage>
        <taxon>Bacteria</taxon>
        <taxon>Bacillati</taxon>
        <taxon>Actinomycetota</taxon>
        <taxon>Actinomycetes</taxon>
        <taxon>Micrococcales</taxon>
        <taxon>Luteimicrobium</taxon>
    </lineage>
</organism>
<dbReference type="Proteomes" id="UP000231586">
    <property type="component" value="Unassembled WGS sequence"/>
</dbReference>
<keyword evidence="1" id="KW-1133">Transmembrane helix</keyword>
<reference evidence="2 3" key="1">
    <citation type="submission" date="2017-11" db="EMBL/GenBank/DDBJ databases">
        <title>Genomic Encyclopedia of Archaeal and Bacterial Type Strains, Phase II (KMG-II): From Individual Species to Whole Genera.</title>
        <authorList>
            <person name="Goeker M."/>
        </authorList>
    </citation>
    <scope>NUCLEOTIDE SEQUENCE [LARGE SCALE GENOMIC DNA]</scope>
    <source>
        <strain evidence="2 3">DSM 22413</strain>
    </source>
</reference>
<protein>
    <submittedName>
        <fullName evidence="2">Uncharacterized protein</fullName>
    </submittedName>
</protein>
<name>A0A2M8WRU4_9MICO</name>
<accession>A0A2M8WRU4</accession>
<gene>
    <name evidence="2" type="ORF">CLV34_1136</name>
</gene>
<proteinExistence type="predicted"/>
<comment type="caution">
    <text evidence="2">The sequence shown here is derived from an EMBL/GenBank/DDBJ whole genome shotgun (WGS) entry which is preliminary data.</text>
</comment>
<evidence type="ECO:0000313" key="2">
    <source>
        <dbReference type="EMBL" id="PJI93662.1"/>
    </source>
</evidence>
<evidence type="ECO:0000313" key="3">
    <source>
        <dbReference type="Proteomes" id="UP000231586"/>
    </source>
</evidence>
<dbReference type="AlphaFoldDB" id="A0A2M8WRU4"/>
<feature type="transmembrane region" description="Helical" evidence="1">
    <location>
        <begin position="46"/>
        <end position="71"/>
    </location>
</feature>
<keyword evidence="1" id="KW-0472">Membrane</keyword>
<feature type="transmembrane region" description="Helical" evidence="1">
    <location>
        <begin position="77"/>
        <end position="94"/>
    </location>
</feature>